<accession>A0ABR0TQ18</accession>
<dbReference type="Pfam" id="PF08240">
    <property type="entry name" value="ADH_N"/>
    <property type="match status" value="1"/>
</dbReference>
<dbReference type="PANTHER" id="PTHR45348">
    <property type="entry name" value="HYPOTHETICAL OXIDOREDUCTASE (EUROFUNG)"/>
    <property type="match status" value="1"/>
</dbReference>
<dbReference type="SMART" id="SM00829">
    <property type="entry name" value="PKS_ER"/>
    <property type="match status" value="1"/>
</dbReference>
<evidence type="ECO:0000256" key="3">
    <source>
        <dbReference type="ARBA" id="ARBA00022857"/>
    </source>
</evidence>
<dbReference type="InterPro" id="IPR047122">
    <property type="entry name" value="Trans-enoyl_RdTase-like"/>
</dbReference>
<proteinExistence type="inferred from homology"/>
<evidence type="ECO:0000256" key="1">
    <source>
        <dbReference type="ARBA" id="ARBA00008072"/>
    </source>
</evidence>
<dbReference type="InterPro" id="IPR013149">
    <property type="entry name" value="ADH-like_C"/>
</dbReference>
<gene>
    <name evidence="6" type="ORF">QM012_006370</name>
</gene>
<name>A0ABR0TQ18_AURPU</name>
<evidence type="ECO:0000256" key="4">
    <source>
        <dbReference type="ARBA" id="ARBA00023002"/>
    </source>
</evidence>
<evidence type="ECO:0000256" key="2">
    <source>
        <dbReference type="ARBA" id="ARBA00011245"/>
    </source>
</evidence>
<evidence type="ECO:0000259" key="5">
    <source>
        <dbReference type="SMART" id="SM00829"/>
    </source>
</evidence>
<dbReference type="Gene3D" id="3.90.180.10">
    <property type="entry name" value="Medium-chain alcohol dehydrogenases, catalytic domain"/>
    <property type="match status" value="1"/>
</dbReference>
<dbReference type="CDD" id="cd08249">
    <property type="entry name" value="enoyl_reductase_like"/>
    <property type="match status" value="1"/>
</dbReference>
<dbReference type="PANTHER" id="PTHR45348:SF6">
    <property type="entry name" value="TRANS-ENOYL REDUCTASE APDC"/>
    <property type="match status" value="1"/>
</dbReference>
<dbReference type="SUPFAM" id="SSF51735">
    <property type="entry name" value="NAD(P)-binding Rossmann-fold domains"/>
    <property type="match status" value="1"/>
</dbReference>
<keyword evidence="4" id="KW-0560">Oxidoreductase</keyword>
<dbReference type="EMBL" id="JASGXD010000004">
    <property type="protein sequence ID" value="KAK6005960.1"/>
    <property type="molecule type" value="Genomic_DNA"/>
</dbReference>
<evidence type="ECO:0000313" key="6">
    <source>
        <dbReference type="EMBL" id="KAK6005960.1"/>
    </source>
</evidence>
<comment type="caution">
    <text evidence="6">The sequence shown here is derived from an EMBL/GenBank/DDBJ whole genome shotgun (WGS) entry which is preliminary data.</text>
</comment>
<dbReference type="Proteomes" id="UP001341245">
    <property type="component" value="Unassembled WGS sequence"/>
</dbReference>
<comment type="subunit">
    <text evidence="2">Monomer.</text>
</comment>
<dbReference type="InterPro" id="IPR013154">
    <property type="entry name" value="ADH-like_N"/>
</dbReference>
<comment type="similarity">
    <text evidence="1">Belongs to the zinc-containing alcohol dehydrogenase family.</text>
</comment>
<keyword evidence="7" id="KW-1185">Reference proteome</keyword>
<sequence>MKNDTTDQLPKTQRALVAGGVGKLILRNDAPLPSLQPDQVLVKVQAVAINPSDHKFLDLSTVEGAVSGADFAGTVVAIGSDCLKPLAIGTRVCSCVFGSNPLRSDNGAFAEYVAIRSELCILVPPRLSLEVAASMPVALITAAYVLRSLRLPSLVPLDGKQPPKISSARPRWVLVNGGATATGTILIQVLKNVGYQPIATCSPKNAALVLKSGAQKVFDYKSSTCANEIKAYTKDSLSYVLDCIGSPSTMAMCYQTMGSAGGRYTALEPYSERIKSTRSDIMADWILAWTVYGEPVALDGIYKREPILEDFMMCSSWISMIEPYLANAKIKPHPVDINRKGGLNAIPDGLDLMRKGKISGKKLVFAI</sequence>
<dbReference type="InterPro" id="IPR020843">
    <property type="entry name" value="ER"/>
</dbReference>
<organism evidence="6 7">
    <name type="scientific">Aureobasidium pullulans</name>
    <name type="common">Black yeast</name>
    <name type="synonym">Pullularia pullulans</name>
    <dbReference type="NCBI Taxonomy" id="5580"/>
    <lineage>
        <taxon>Eukaryota</taxon>
        <taxon>Fungi</taxon>
        <taxon>Dikarya</taxon>
        <taxon>Ascomycota</taxon>
        <taxon>Pezizomycotina</taxon>
        <taxon>Dothideomycetes</taxon>
        <taxon>Dothideomycetidae</taxon>
        <taxon>Dothideales</taxon>
        <taxon>Saccotheciaceae</taxon>
        <taxon>Aureobasidium</taxon>
    </lineage>
</organism>
<protein>
    <recommendedName>
        <fullName evidence="5">Enoyl reductase (ER) domain-containing protein</fullName>
    </recommendedName>
</protein>
<dbReference type="Gene3D" id="3.40.50.720">
    <property type="entry name" value="NAD(P)-binding Rossmann-like Domain"/>
    <property type="match status" value="1"/>
</dbReference>
<keyword evidence="3" id="KW-0521">NADP</keyword>
<dbReference type="SUPFAM" id="SSF50129">
    <property type="entry name" value="GroES-like"/>
    <property type="match status" value="1"/>
</dbReference>
<feature type="domain" description="Enoyl reductase (ER)" evidence="5">
    <location>
        <begin position="19"/>
        <end position="364"/>
    </location>
</feature>
<dbReference type="Pfam" id="PF00107">
    <property type="entry name" value="ADH_zinc_N"/>
    <property type="match status" value="1"/>
</dbReference>
<reference evidence="6 7" key="1">
    <citation type="submission" date="2023-11" db="EMBL/GenBank/DDBJ databases">
        <title>Draft genome sequence and annotation of the polyextremotolerant black yeast-like fungus Aureobasidium pullulans NRRL 62042.</title>
        <authorList>
            <person name="Dielentheis-Frenken M.R.E."/>
            <person name="Wibberg D."/>
            <person name="Blank L.M."/>
            <person name="Tiso T."/>
        </authorList>
    </citation>
    <scope>NUCLEOTIDE SEQUENCE [LARGE SCALE GENOMIC DNA]</scope>
    <source>
        <strain evidence="6 7">NRRL 62042</strain>
    </source>
</reference>
<dbReference type="InterPro" id="IPR036291">
    <property type="entry name" value="NAD(P)-bd_dom_sf"/>
</dbReference>
<evidence type="ECO:0000313" key="7">
    <source>
        <dbReference type="Proteomes" id="UP001341245"/>
    </source>
</evidence>
<dbReference type="InterPro" id="IPR011032">
    <property type="entry name" value="GroES-like_sf"/>
</dbReference>